<sequence length="319" mass="34294">MGVIKDKGLQLHQIERVPYEEAFLIGDLLTTRITILSGEPKAGKTLLAVGMSTALLNGDPTFLGLPVHKKLDHIVFGITDDGAPAELKERMDGAVPYDSVTVFPFSDTGDPWYWAGIYEDLARIKPGLFVLDSVIGALAPGEDIASSVTAQRLVNSLRPISDLGIPTLLVTHTPKGTGEGMSVASSPIGGRAMGAAARGLIALRNSGKHGRRLQTASNRATEELDIPVTVRRASAEKEIPIWERIEPGLKAVSQPKADPWDEVLIARLLEEQPQETTIKALANKYAQDAGRKPETLRPKLSAALAHVGGRWVRRTAEAA</sequence>
<dbReference type="Gene3D" id="3.40.50.300">
    <property type="entry name" value="P-loop containing nucleotide triphosphate hydrolases"/>
    <property type="match status" value="1"/>
</dbReference>
<evidence type="ECO:0000313" key="1">
    <source>
        <dbReference type="EMBL" id="AOP49990.1"/>
    </source>
</evidence>
<evidence type="ECO:0000313" key="2">
    <source>
        <dbReference type="Proteomes" id="UP000094094"/>
    </source>
</evidence>
<reference evidence="1 2" key="1">
    <citation type="submission" date="2016-09" db="EMBL/GenBank/DDBJ databases">
        <title>Complete genome sequencing of Streptomyces lydicus 103 and metabolic pathways analysis of antibiotic biosynthesis.</title>
        <authorList>
            <person name="Jia N."/>
            <person name="Ding M.-Z."/>
            <person name="Gao F."/>
            <person name="Yuan Y.-J."/>
        </authorList>
    </citation>
    <scope>NUCLEOTIDE SEQUENCE [LARGE SCALE GENOMIC DNA]</scope>
    <source>
        <strain evidence="1 2">103</strain>
    </source>
</reference>
<dbReference type="Proteomes" id="UP000094094">
    <property type="component" value="Chromosome"/>
</dbReference>
<dbReference type="KEGG" id="slc:SL103_30405"/>
<proteinExistence type="predicted"/>
<dbReference type="SUPFAM" id="SSF52540">
    <property type="entry name" value="P-loop containing nucleoside triphosphate hydrolases"/>
    <property type="match status" value="1"/>
</dbReference>
<dbReference type="InterPro" id="IPR027417">
    <property type="entry name" value="P-loop_NTPase"/>
</dbReference>
<dbReference type="RefSeq" id="WP_069572170.1">
    <property type="nucleotide sequence ID" value="NZ_CP017157.1"/>
</dbReference>
<keyword evidence="2" id="KW-1185">Reference proteome</keyword>
<gene>
    <name evidence="1" type="ORF">SL103_30405</name>
</gene>
<name>A0A1D7VTB3_9ACTN</name>
<dbReference type="EMBL" id="CP017157">
    <property type="protein sequence ID" value="AOP49990.1"/>
    <property type="molecule type" value="Genomic_DNA"/>
</dbReference>
<organism evidence="1 2">
    <name type="scientific">Streptomyces lydicus</name>
    <dbReference type="NCBI Taxonomy" id="47763"/>
    <lineage>
        <taxon>Bacteria</taxon>
        <taxon>Bacillati</taxon>
        <taxon>Actinomycetota</taxon>
        <taxon>Actinomycetes</taxon>
        <taxon>Kitasatosporales</taxon>
        <taxon>Streptomycetaceae</taxon>
        <taxon>Streptomyces</taxon>
    </lineage>
</organism>
<dbReference type="OrthoDB" id="3994071at2"/>
<protein>
    <submittedName>
        <fullName evidence="1">Uncharacterized protein</fullName>
    </submittedName>
</protein>
<dbReference type="Pfam" id="PF13481">
    <property type="entry name" value="AAA_25"/>
    <property type="match status" value="1"/>
</dbReference>
<accession>A0A1D7VTB3</accession>
<dbReference type="AlphaFoldDB" id="A0A1D7VTB3"/>